<dbReference type="AlphaFoldDB" id="J9GT84"/>
<accession>J9GT84</accession>
<comment type="caution">
    <text evidence="2">The sequence shown here is derived from an EMBL/GenBank/DDBJ whole genome shotgun (WGS) entry which is preliminary data.</text>
</comment>
<name>J9GT84_9ZZZZ</name>
<organism evidence="2">
    <name type="scientific">gut metagenome</name>
    <dbReference type="NCBI Taxonomy" id="749906"/>
    <lineage>
        <taxon>unclassified sequences</taxon>
        <taxon>metagenomes</taxon>
        <taxon>organismal metagenomes</taxon>
    </lineage>
</organism>
<feature type="region of interest" description="Disordered" evidence="1">
    <location>
        <begin position="1"/>
        <end position="20"/>
    </location>
</feature>
<protein>
    <submittedName>
        <fullName evidence="2">Uncharacterized protein</fullName>
    </submittedName>
</protein>
<evidence type="ECO:0000313" key="2">
    <source>
        <dbReference type="EMBL" id="EJX03515.1"/>
    </source>
</evidence>
<feature type="compositionally biased region" description="Polar residues" evidence="1">
    <location>
        <begin position="1"/>
        <end position="12"/>
    </location>
</feature>
<reference evidence="2" key="1">
    <citation type="journal article" date="2012" name="PLoS ONE">
        <title>Gene sets for utilization of primary and secondary nutrition supplies in the distal gut of endangered iberian lynx.</title>
        <authorList>
            <person name="Alcaide M."/>
            <person name="Messina E."/>
            <person name="Richter M."/>
            <person name="Bargiela R."/>
            <person name="Peplies J."/>
            <person name="Huws S.A."/>
            <person name="Newbold C.J."/>
            <person name="Golyshin P.N."/>
            <person name="Simon M.A."/>
            <person name="Lopez G."/>
            <person name="Yakimov M.M."/>
            <person name="Ferrer M."/>
        </authorList>
    </citation>
    <scope>NUCLEOTIDE SEQUENCE</scope>
</reference>
<dbReference type="EMBL" id="AMCI01002132">
    <property type="protein sequence ID" value="EJX03515.1"/>
    <property type="molecule type" value="Genomic_DNA"/>
</dbReference>
<gene>
    <name evidence="2" type="ORF">EVA_08378</name>
</gene>
<sequence length="35" mass="3808">MAVETGTQSEMLSRQMMKPQACTPVLRTLPSSILA</sequence>
<evidence type="ECO:0000256" key="1">
    <source>
        <dbReference type="SAM" id="MobiDB-lite"/>
    </source>
</evidence>
<proteinExistence type="predicted"/>